<dbReference type="Pfam" id="PF00595">
    <property type="entry name" value="PDZ"/>
    <property type="match status" value="1"/>
</dbReference>
<keyword evidence="3" id="KW-1185">Reference proteome</keyword>
<name>A0A833S413_PHYIN</name>
<feature type="domain" description="PDZ" evidence="1">
    <location>
        <begin position="28"/>
        <end position="108"/>
    </location>
</feature>
<dbReference type="SUPFAM" id="SSF50156">
    <property type="entry name" value="PDZ domain-like"/>
    <property type="match status" value="1"/>
</dbReference>
<reference evidence="2" key="1">
    <citation type="submission" date="2020-04" db="EMBL/GenBank/DDBJ databases">
        <title>Hybrid Assembly of Korean Phytophthora infestans isolates.</title>
        <authorList>
            <person name="Prokchorchik M."/>
            <person name="Lee Y."/>
            <person name="Seo J."/>
            <person name="Cho J.-H."/>
            <person name="Park Y.-E."/>
            <person name="Jang D.-C."/>
            <person name="Im J.-S."/>
            <person name="Choi J.-G."/>
            <person name="Park H.-J."/>
            <person name="Lee G.-B."/>
            <person name="Lee Y.-G."/>
            <person name="Hong S.-Y."/>
            <person name="Cho K."/>
            <person name="Sohn K.H."/>
        </authorList>
    </citation>
    <scope>NUCLEOTIDE SEQUENCE</scope>
    <source>
        <strain evidence="2">KR_1_A1</strain>
    </source>
</reference>
<organism evidence="2 3">
    <name type="scientific">Phytophthora infestans</name>
    <name type="common">Potato late blight agent</name>
    <name type="synonym">Botrytis infestans</name>
    <dbReference type="NCBI Taxonomy" id="4787"/>
    <lineage>
        <taxon>Eukaryota</taxon>
        <taxon>Sar</taxon>
        <taxon>Stramenopiles</taxon>
        <taxon>Oomycota</taxon>
        <taxon>Peronosporomycetes</taxon>
        <taxon>Peronosporales</taxon>
        <taxon>Peronosporaceae</taxon>
        <taxon>Phytophthora</taxon>
    </lineage>
</organism>
<evidence type="ECO:0000259" key="1">
    <source>
        <dbReference type="PROSITE" id="PS50106"/>
    </source>
</evidence>
<accession>A0A833S413</accession>
<comment type="caution">
    <text evidence="2">The sequence shown here is derived from an EMBL/GenBank/DDBJ whole genome shotgun (WGS) entry which is preliminary data.</text>
</comment>
<evidence type="ECO:0000313" key="2">
    <source>
        <dbReference type="EMBL" id="KAF4040062.1"/>
    </source>
</evidence>
<dbReference type="SMART" id="SM00228">
    <property type="entry name" value="PDZ"/>
    <property type="match status" value="1"/>
</dbReference>
<dbReference type="EMBL" id="WSZM01000153">
    <property type="protein sequence ID" value="KAF4040062.1"/>
    <property type="molecule type" value="Genomic_DNA"/>
</dbReference>
<proteinExistence type="predicted"/>
<dbReference type="Proteomes" id="UP000602510">
    <property type="component" value="Unassembled WGS sequence"/>
</dbReference>
<dbReference type="InterPro" id="IPR001478">
    <property type="entry name" value="PDZ"/>
</dbReference>
<gene>
    <name evidence="2" type="ORF">GN244_ATG07720</name>
</gene>
<dbReference type="PROSITE" id="PS50106">
    <property type="entry name" value="PDZ"/>
    <property type="match status" value="1"/>
</dbReference>
<dbReference type="AlphaFoldDB" id="A0A833S413"/>
<dbReference type="Gene3D" id="2.30.42.10">
    <property type="match status" value="1"/>
</dbReference>
<evidence type="ECO:0000313" key="3">
    <source>
        <dbReference type="Proteomes" id="UP000602510"/>
    </source>
</evidence>
<sequence>MGMSRMTRPSRVSMNPKNDHSLYYITWKEEDGPLGIVVKQESTSYYPRVINVKSEGAVTRESQKNRVEIGDVLLSINNNNISKMGFGAAMKLLQKGPKPLLLMFQRPRTSLSMTTRSCNL</sequence>
<dbReference type="InterPro" id="IPR036034">
    <property type="entry name" value="PDZ_sf"/>
</dbReference>
<protein>
    <recommendedName>
        <fullName evidence="1">PDZ domain-containing protein</fullName>
    </recommendedName>
</protein>